<protein>
    <submittedName>
        <fullName evidence="1">UL26</fullName>
    </submittedName>
</protein>
<reference evidence="2" key="2">
    <citation type="journal article" date="2019" name="Sci. Rep.">
        <title>Characterization of a live-attenuated HCMV-based vaccine platform.</title>
        <authorList>
            <person name="Caposio P."/>
            <person name="van den Worm S."/>
            <person name="Crawford L."/>
            <person name="Perez W."/>
            <person name="Kreklywich C."/>
            <person name="Gilbride R.M."/>
            <person name="Hughes C.M."/>
            <person name="Ventura A.B."/>
            <person name="Ratts R."/>
            <person name="Marshall E.E."/>
            <person name="Malouli D."/>
            <person name="Axthelm M.K."/>
            <person name="Streblow D."/>
            <person name="Nelson J.A."/>
            <person name="Picker L.J."/>
            <person name="Hansen S.G."/>
            <person name="Fruh K."/>
        </authorList>
    </citation>
    <scope>NUCLEOTIDE SEQUENCE</scope>
    <source>
        <strain evidence="2">TR3_BAC</strain>
    </source>
</reference>
<evidence type="ECO:0000313" key="1">
    <source>
        <dbReference type="EMBL" id="AAS48936.1"/>
    </source>
</evidence>
<sequence>MYAVFGLTRSEVTPHEAAAARYKHRGVIDRRGAAMTSRRAPDGGLNLDDFMRRQRGRHLDLPYPRGYTLFVCDVEETILTPRDVEYWKLLVVTQGQLRVIGTIGLANLFSWDRSVAGVAADGSVLCYEISRENFVVRAADSLPQLLERGLLHSYFEDVERAAQGRLRHGNRSGLRRDADGQVIRESACYVSRALLRHRVTPGKQEITDAMFEAGNVPSALLP</sequence>
<accession>Q6RXI7</accession>
<name>Q6RXI7_HCMV</name>
<reference evidence="1" key="1">
    <citation type="submission" date="2003-11" db="EMBL/GenBank/DDBJ databases">
        <title>Differences in the Nucleotide Sequences between the AD169 and Toledo Strains of Human Cytomegalovirus.</title>
        <authorList>
            <person name="Brondke H."/>
            <person name="Schmitz B."/>
            <person name="Shenk T."/>
            <person name="Doerfler W."/>
        </authorList>
    </citation>
    <scope>NUCLEOTIDE SEQUENCE</scope>
    <source>
        <strain evidence="1">Toledo</strain>
    </source>
</reference>
<organism evidence="1">
    <name type="scientific">Human cytomegalovirus</name>
    <name type="common">HHV-5</name>
    <name type="synonym">Human herpesvirus 5</name>
    <dbReference type="NCBI Taxonomy" id="10359"/>
    <lineage>
        <taxon>Viruses</taxon>
        <taxon>Duplodnaviria</taxon>
        <taxon>Heunggongvirae</taxon>
        <taxon>Peploviricota</taxon>
        <taxon>Herviviricetes</taxon>
        <taxon>Herpesvirales</taxon>
        <taxon>Orthoherpesviridae</taxon>
        <taxon>Betaherpesvirinae</taxon>
        <taxon>Cytomegalovirus</taxon>
        <taxon>Cytomegalovirus humanbeta5</taxon>
    </lineage>
</organism>
<dbReference type="EMBL" id="AH013698">
    <property type="protein sequence ID" value="AAS48936.1"/>
    <property type="molecule type" value="Genomic_DNA"/>
</dbReference>
<gene>
    <name evidence="1" type="primary">UL26</name>
    <name evidence="1" type="ORF">HHV5gp032</name>
</gene>
<proteinExistence type="predicted"/>
<evidence type="ECO:0000313" key="2">
    <source>
        <dbReference type="EMBL" id="QHB20481.1"/>
    </source>
</evidence>
<dbReference type="EMBL" id="MN075802">
    <property type="protein sequence ID" value="QHB20481.1"/>
    <property type="molecule type" value="Genomic_DNA"/>
</dbReference>
<dbReference type="InterPro" id="IPR003360">
    <property type="entry name" value="US22-like"/>
</dbReference>
<dbReference type="Pfam" id="PF02393">
    <property type="entry name" value="US22"/>
    <property type="match status" value="1"/>
</dbReference>
<organismHost>
    <name type="scientific">Homo sapiens</name>
    <name type="common">Human</name>
    <dbReference type="NCBI Taxonomy" id="9606"/>
</organismHost>